<dbReference type="GO" id="GO:0016787">
    <property type="term" value="F:hydrolase activity"/>
    <property type="evidence" value="ECO:0007669"/>
    <property type="project" value="UniProtKB-KW"/>
</dbReference>
<dbReference type="OrthoDB" id="3199405at2"/>
<dbReference type="KEGG" id="csph:CSPHI_09320"/>
<dbReference type="AlphaFoldDB" id="A0A1L7CZC3"/>
<sequence>MKDPHGPVAEAPAGRFLGLADGPVERFRGIRYARAERYAAPAPVADATPATTVDARAAGPACPQNPSAVAALLAPHAAAPAQDEDCLRLSVTAPAGAAGDGGGRPVLVWVHGGAYTSGAADAAANDPARLVAEQDVVVVTVGYRLGVYGFLGEANLALLDIDRALAWTARNIAGFGGDPANITLAGQSAGADAVLGILAAVGAGALPLRVARAIVQSAPVGFIRGRSPMLAAMRDAAGPPPADAPTAEMLAAARRAEAAARGLGPQAAMPFGLAYGAPPLPPEEELDAAWRAVAGRVGLLIGRTAREPALFMADHPALRRVRRLPGGGRVFDALVSRYAERTYGLDGFLANWVAGGGRGYRYLLDWGGPGNPLRAAHTSDLPLLFGDRECWRGSALTSDVPWSRTHAEGAELRRIWADFARTGRIREPQRAAAFLQLGTF</sequence>
<feature type="domain" description="Carboxylesterase type B" evidence="4">
    <location>
        <begin position="10"/>
        <end position="218"/>
    </location>
</feature>
<evidence type="ECO:0000256" key="2">
    <source>
        <dbReference type="ARBA" id="ARBA00022801"/>
    </source>
</evidence>
<protein>
    <recommendedName>
        <fullName evidence="3">Carboxylic ester hydrolase</fullName>
        <ecNumber evidence="3">3.1.1.-</ecNumber>
    </recommendedName>
</protein>
<dbReference type="EMBL" id="CP009248">
    <property type="protein sequence ID" value="APT91180.1"/>
    <property type="molecule type" value="Genomic_DNA"/>
</dbReference>
<evidence type="ECO:0000313" key="6">
    <source>
        <dbReference type="Proteomes" id="UP000185469"/>
    </source>
</evidence>
<keyword evidence="2 3" id="KW-0378">Hydrolase</keyword>
<name>A0A1L7CZC3_9CORY</name>
<comment type="similarity">
    <text evidence="1 3">Belongs to the type-B carboxylesterase/lipase family.</text>
</comment>
<dbReference type="InterPro" id="IPR019826">
    <property type="entry name" value="Carboxylesterase_B_AS"/>
</dbReference>
<gene>
    <name evidence="5" type="ORF">CSPHI_09320</name>
</gene>
<dbReference type="InterPro" id="IPR050309">
    <property type="entry name" value="Type-B_Carboxylest/Lipase"/>
</dbReference>
<dbReference type="RefSeq" id="WP_075692683.1">
    <property type="nucleotide sequence ID" value="NZ_CP009248.1"/>
</dbReference>
<accession>A0A1L7CZC3</accession>
<dbReference type="PROSITE" id="PS00122">
    <property type="entry name" value="CARBOXYLESTERASE_B_1"/>
    <property type="match status" value="1"/>
</dbReference>
<dbReference type="PANTHER" id="PTHR11559">
    <property type="entry name" value="CARBOXYLESTERASE"/>
    <property type="match status" value="1"/>
</dbReference>
<dbReference type="Gene3D" id="3.40.50.1820">
    <property type="entry name" value="alpha/beta hydrolase"/>
    <property type="match status" value="1"/>
</dbReference>
<evidence type="ECO:0000256" key="1">
    <source>
        <dbReference type="ARBA" id="ARBA00005964"/>
    </source>
</evidence>
<dbReference type="STRING" id="1437874.CSPHI_09320"/>
<dbReference type="Proteomes" id="UP000185469">
    <property type="component" value="Chromosome"/>
</dbReference>
<reference evidence="5 6" key="1">
    <citation type="submission" date="2014-08" db="EMBL/GenBank/DDBJ databases">
        <title>Complete genome sequence of Corynebacterium sphenisci CECT 5990(T) (=DSM 44792(T)), isolated from healthy wild penguins.</title>
        <authorList>
            <person name="Ruckert C."/>
            <person name="Albersmeier A."/>
            <person name="Winkler A."/>
            <person name="Kalinowski J."/>
        </authorList>
    </citation>
    <scope>NUCLEOTIDE SEQUENCE [LARGE SCALE GENOMIC DNA]</scope>
    <source>
        <strain evidence="5 6">DSM 44792</strain>
    </source>
</reference>
<proteinExistence type="inferred from homology"/>
<dbReference type="EC" id="3.1.1.-" evidence="3"/>
<dbReference type="Pfam" id="PF00135">
    <property type="entry name" value="COesterase"/>
    <property type="match status" value="1"/>
</dbReference>
<dbReference type="InterPro" id="IPR029058">
    <property type="entry name" value="AB_hydrolase_fold"/>
</dbReference>
<dbReference type="InterPro" id="IPR002018">
    <property type="entry name" value="CarbesteraseB"/>
</dbReference>
<evidence type="ECO:0000259" key="4">
    <source>
        <dbReference type="Pfam" id="PF00135"/>
    </source>
</evidence>
<evidence type="ECO:0000313" key="5">
    <source>
        <dbReference type="EMBL" id="APT91180.1"/>
    </source>
</evidence>
<organism evidence="5 6">
    <name type="scientific">Corynebacterium sphenisci DSM 44792</name>
    <dbReference type="NCBI Taxonomy" id="1437874"/>
    <lineage>
        <taxon>Bacteria</taxon>
        <taxon>Bacillati</taxon>
        <taxon>Actinomycetota</taxon>
        <taxon>Actinomycetes</taxon>
        <taxon>Mycobacteriales</taxon>
        <taxon>Corynebacteriaceae</taxon>
        <taxon>Corynebacterium</taxon>
    </lineage>
</organism>
<evidence type="ECO:0000256" key="3">
    <source>
        <dbReference type="RuleBase" id="RU361235"/>
    </source>
</evidence>
<dbReference type="SUPFAM" id="SSF53474">
    <property type="entry name" value="alpha/beta-Hydrolases"/>
    <property type="match status" value="1"/>
</dbReference>
<keyword evidence="6" id="KW-1185">Reference proteome</keyword>